<protein>
    <submittedName>
        <fullName evidence="1">Uncharacterized protein</fullName>
    </submittedName>
</protein>
<dbReference type="HOGENOM" id="CLU_1825705_0_0_1"/>
<gene>
    <name evidence="1" type="ORF">MELLADRAFT_103653</name>
</gene>
<dbReference type="Proteomes" id="UP000001072">
    <property type="component" value="Unassembled WGS sequence"/>
</dbReference>
<organism evidence="2">
    <name type="scientific">Melampsora larici-populina (strain 98AG31 / pathotype 3-4-7)</name>
    <name type="common">Poplar leaf rust fungus</name>
    <dbReference type="NCBI Taxonomy" id="747676"/>
    <lineage>
        <taxon>Eukaryota</taxon>
        <taxon>Fungi</taxon>
        <taxon>Dikarya</taxon>
        <taxon>Basidiomycota</taxon>
        <taxon>Pucciniomycotina</taxon>
        <taxon>Pucciniomycetes</taxon>
        <taxon>Pucciniales</taxon>
        <taxon>Melampsoraceae</taxon>
        <taxon>Melampsora</taxon>
    </lineage>
</organism>
<keyword evidence="2" id="KW-1185">Reference proteome</keyword>
<dbReference type="RefSeq" id="XP_007406500.1">
    <property type="nucleotide sequence ID" value="XM_007406438.1"/>
</dbReference>
<dbReference type="EMBL" id="GL883095">
    <property type="protein sequence ID" value="EGG10199.1"/>
    <property type="molecule type" value="Genomic_DNA"/>
</dbReference>
<dbReference type="InParanoid" id="F4RC13"/>
<sequence length="141" mass="15649">MAVIKAELATKSVEYNNEASILLEFKGELPYKLGPANMSCQHCGALQWPQEQTNYEADGNSSIFSNCCKQGDVTIALTFFEGCTPPEELMDLYVGNDPRTPICLFMNGLTITDVHYRFKGLLKGHVGLQQLSLFCISWVSC</sequence>
<dbReference type="GeneID" id="18922037"/>
<evidence type="ECO:0000313" key="2">
    <source>
        <dbReference type="Proteomes" id="UP000001072"/>
    </source>
</evidence>
<accession>F4RC13</accession>
<name>F4RC13_MELLP</name>
<reference evidence="2" key="1">
    <citation type="journal article" date="2011" name="Proc. Natl. Acad. Sci. U.S.A.">
        <title>Obligate biotrophy features unraveled by the genomic analysis of rust fungi.</title>
        <authorList>
            <person name="Duplessis S."/>
            <person name="Cuomo C.A."/>
            <person name="Lin Y.-C."/>
            <person name="Aerts A."/>
            <person name="Tisserant E."/>
            <person name="Veneault-Fourrey C."/>
            <person name="Joly D.L."/>
            <person name="Hacquard S."/>
            <person name="Amselem J."/>
            <person name="Cantarel B.L."/>
            <person name="Chiu R."/>
            <person name="Coutinho P.M."/>
            <person name="Feau N."/>
            <person name="Field M."/>
            <person name="Frey P."/>
            <person name="Gelhaye E."/>
            <person name="Goldberg J."/>
            <person name="Grabherr M.G."/>
            <person name="Kodira C.D."/>
            <person name="Kohler A."/>
            <person name="Kuees U."/>
            <person name="Lindquist E.A."/>
            <person name="Lucas S.M."/>
            <person name="Mago R."/>
            <person name="Mauceli E."/>
            <person name="Morin E."/>
            <person name="Murat C."/>
            <person name="Pangilinan J.L."/>
            <person name="Park R."/>
            <person name="Pearson M."/>
            <person name="Quesneville H."/>
            <person name="Rouhier N."/>
            <person name="Sakthikumar S."/>
            <person name="Salamov A.A."/>
            <person name="Schmutz J."/>
            <person name="Selles B."/>
            <person name="Shapiro H."/>
            <person name="Tanguay P."/>
            <person name="Tuskan G.A."/>
            <person name="Henrissat B."/>
            <person name="Van de Peer Y."/>
            <person name="Rouze P."/>
            <person name="Ellis J.G."/>
            <person name="Dodds P.N."/>
            <person name="Schein J.E."/>
            <person name="Zhong S."/>
            <person name="Hamelin R.C."/>
            <person name="Grigoriev I.V."/>
            <person name="Szabo L.J."/>
            <person name="Martin F."/>
        </authorList>
    </citation>
    <scope>NUCLEOTIDE SEQUENCE [LARGE SCALE GENOMIC DNA]</scope>
    <source>
        <strain evidence="2">98AG31 / pathotype 3-4-7</strain>
    </source>
</reference>
<dbReference type="KEGG" id="mlr:MELLADRAFT_103653"/>
<dbReference type="AlphaFoldDB" id="F4RC13"/>
<evidence type="ECO:0000313" key="1">
    <source>
        <dbReference type="EMBL" id="EGG10199.1"/>
    </source>
</evidence>
<proteinExistence type="predicted"/>
<dbReference type="VEuPathDB" id="FungiDB:MELLADRAFT_103653"/>